<comment type="caution">
    <text evidence="1">The sequence shown here is derived from an EMBL/GenBank/DDBJ whole genome shotgun (WGS) entry which is preliminary data.</text>
</comment>
<name>A0A4V6QBV3_9GAMM</name>
<dbReference type="AlphaFoldDB" id="A0A4V6QBV3"/>
<accession>A0A4V6QBV3</accession>
<reference evidence="1 2" key="1">
    <citation type="submission" date="2019-03" db="EMBL/GenBank/DDBJ databases">
        <title>Genomic Encyclopedia of Type Strains, Phase IV (KMG-IV): sequencing the most valuable type-strain genomes for metagenomic binning, comparative biology and taxonomic classification.</title>
        <authorList>
            <person name="Goeker M."/>
        </authorList>
    </citation>
    <scope>NUCLEOTIDE SEQUENCE [LARGE SCALE GENOMIC DNA]</scope>
    <source>
        <strain evidence="1 2">DSM 16326</strain>
    </source>
</reference>
<evidence type="ECO:0000313" key="1">
    <source>
        <dbReference type="EMBL" id="TDY00095.1"/>
    </source>
</evidence>
<dbReference type="RefSeq" id="WP_166668845.1">
    <property type="nucleotide sequence ID" value="NZ_SOQX01000006.1"/>
</dbReference>
<gene>
    <name evidence="1" type="ORF">EDC23_2266</name>
</gene>
<evidence type="ECO:0000313" key="2">
    <source>
        <dbReference type="Proteomes" id="UP000294914"/>
    </source>
</evidence>
<dbReference type="Proteomes" id="UP000294914">
    <property type="component" value="Unassembled WGS sequence"/>
</dbReference>
<sequence>MKSPGYYRQAGVLLFGVLLMACSATPDRTQSESDVEPESEAIAQVRPGAETSRPVLALLEQANNASRRGDLAVAESRLERALRIEPRNAVLWSYLAKLRLHQGQLDQAAGLAAKSNSLDRSQNYQLQADNWRIIAHARYHAGDSEGAKNAQQRATTLLQKQ</sequence>
<dbReference type="InterPro" id="IPR011990">
    <property type="entry name" value="TPR-like_helical_dom_sf"/>
</dbReference>
<proteinExistence type="predicted"/>
<dbReference type="Gene3D" id="1.25.40.10">
    <property type="entry name" value="Tetratricopeptide repeat domain"/>
    <property type="match status" value="1"/>
</dbReference>
<organism evidence="1 2">
    <name type="scientific">Thiohalophilus thiocyanatoxydans</name>
    <dbReference type="NCBI Taxonomy" id="381308"/>
    <lineage>
        <taxon>Bacteria</taxon>
        <taxon>Pseudomonadati</taxon>
        <taxon>Pseudomonadota</taxon>
        <taxon>Gammaproteobacteria</taxon>
        <taxon>Thiohalomonadales</taxon>
        <taxon>Thiohalophilaceae</taxon>
        <taxon>Thiohalophilus</taxon>
    </lineage>
</organism>
<dbReference type="PROSITE" id="PS51257">
    <property type="entry name" value="PROKAR_LIPOPROTEIN"/>
    <property type="match status" value="1"/>
</dbReference>
<dbReference type="EMBL" id="SOQX01000006">
    <property type="protein sequence ID" value="TDY00095.1"/>
    <property type="molecule type" value="Genomic_DNA"/>
</dbReference>
<dbReference type="SUPFAM" id="SSF48452">
    <property type="entry name" value="TPR-like"/>
    <property type="match status" value="1"/>
</dbReference>
<keyword evidence="2" id="KW-1185">Reference proteome</keyword>
<protein>
    <submittedName>
        <fullName evidence="1">Tetratricopeptide repeat protein</fullName>
    </submittedName>
</protein>
<dbReference type="Pfam" id="PF14559">
    <property type="entry name" value="TPR_19"/>
    <property type="match status" value="1"/>
</dbReference>